<name>A0A1H9NQ66_9BURK</name>
<evidence type="ECO:0000313" key="2">
    <source>
        <dbReference type="Proteomes" id="UP000199766"/>
    </source>
</evidence>
<keyword evidence="2" id="KW-1185">Reference proteome</keyword>
<accession>A0A1H9NQ66</accession>
<dbReference type="RefSeq" id="WP_143059656.1">
    <property type="nucleotide sequence ID" value="NZ_FOGD01000007.1"/>
</dbReference>
<evidence type="ECO:0000313" key="1">
    <source>
        <dbReference type="EMBL" id="SER38078.1"/>
    </source>
</evidence>
<protein>
    <submittedName>
        <fullName evidence="1">Uncharacterized protein</fullName>
    </submittedName>
</protein>
<sequence length="91" mass="9936">MSAKKAAMALLNNDVELAAFAKSLEAPSWENSKEVIEYLQENVMNTWTLTLVADATGFTEEQIIAALLHTDQLKVGSTCICKGIAKEMFNA</sequence>
<gene>
    <name evidence="1" type="ORF">SAMN02982919_02302</name>
</gene>
<proteinExistence type="predicted"/>
<organism evidence="1 2">
    <name type="scientific">Giesbergeria anulus</name>
    <dbReference type="NCBI Taxonomy" id="180197"/>
    <lineage>
        <taxon>Bacteria</taxon>
        <taxon>Pseudomonadati</taxon>
        <taxon>Pseudomonadota</taxon>
        <taxon>Betaproteobacteria</taxon>
        <taxon>Burkholderiales</taxon>
        <taxon>Comamonadaceae</taxon>
        <taxon>Giesbergeria</taxon>
    </lineage>
</organism>
<dbReference type="EMBL" id="FOGD01000007">
    <property type="protein sequence ID" value="SER38078.1"/>
    <property type="molecule type" value="Genomic_DNA"/>
</dbReference>
<dbReference type="STRING" id="180197.SAMN02982919_02302"/>
<reference evidence="1 2" key="1">
    <citation type="submission" date="2016-10" db="EMBL/GenBank/DDBJ databases">
        <authorList>
            <person name="de Groot N.N."/>
        </authorList>
    </citation>
    <scope>NUCLEOTIDE SEQUENCE [LARGE SCALE GENOMIC DNA]</scope>
    <source>
        <strain evidence="1 2">ATCC 35958</strain>
    </source>
</reference>
<dbReference type="Proteomes" id="UP000199766">
    <property type="component" value="Unassembled WGS sequence"/>
</dbReference>
<dbReference type="AlphaFoldDB" id="A0A1H9NQ66"/>